<dbReference type="EMBL" id="JAKTTI010000016">
    <property type="protein sequence ID" value="MCH1625918.1"/>
    <property type="molecule type" value="Genomic_DNA"/>
</dbReference>
<comment type="caution">
    <text evidence="2">The sequence shown here is derived from an EMBL/GenBank/DDBJ whole genome shotgun (WGS) entry which is preliminary data.</text>
</comment>
<proteinExistence type="predicted"/>
<sequence length="372" mass="43943">MKNKVIIGFFLCFIGGIGLMHFITKDVDFSERENRMLTQMPQFSFKNFVSGDFTKDFEEYVTDQFVWKGFWTGMKANAETLTLKKENNGVFLGNDGYLLERFERPEEQLQRNIDSLKYFSNKAKNSKAYFLLVPTSVEVYPDKLPLYAELYSQREIITSTDNQLNQSMPLINVTEKLMRKKDEPIYFRTDHHWTMRGAYYAYREVAKAMGFIPYEIDDFNIEEVSADFYGTFYTKANAPRYKPDKIEVFKPRFEVKYDVEYVDEGKSTTALYEPNFLSKRDQYSYFLNGNHSLVKISSTIKNGRKLAVIKDSYAHALIPFLVNHFEEVHVMDLRYYHMNPYKYLADHQINDVLFLYNVANFSKDTNLIWLKQ</sequence>
<reference evidence="2" key="1">
    <citation type="submission" date="2022-02" db="EMBL/GenBank/DDBJ databases">
        <title>Fredinandcohnia quinoae sp. nov. isolated from Chenopodium quinoa seeds.</title>
        <authorList>
            <person name="Saati-Santamaria Z."/>
            <person name="Flores-Felix J.D."/>
            <person name="Igual J.M."/>
            <person name="Velazquez E."/>
            <person name="Garcia-Fraile P."/>
            <person name="Martinez-Molina E."/>
        </authorList>
    </citation>
    <scope>NUCLEOTIDE SEQUENCE</scope>
    <source>
        <strain evidence="2">SECRCQ15</strain>
    </source>
</reference>
<accession>A0AAW5E0S4</accession>
<keyword evidence="1" id="KW-0812">Transmembrane</keyword>
<dbReference type="Proteomes" id="UP001431131">
    <property type="component" value="Unassembled WGS sequence"/>
</dbReference>
<evidence type="ECO:0000313" key="3">
    <source>
        <dbReference type="Proteomes" id="UP001431131"/>
    </source>
</evidence>
<feature type="transmembrane region" description="Helical" evidence="1">
    <location>
        <begin position="6"/>
        <end position="24"/>
    </location>
</feature>
<protein>
    <submittedName>
        <fullName evidence="2">DHHW family protein</fullName>
    </submittedName>
</protein>
<dbReference type="InterPro" id="IPR025945">
    <property type="entry name" value="DHHW"/>
</dbReference>
<dbReference type="RefSeq" id="WP_240255839.1">
    <property type="nucleotide sequence ID" value="NZ_JAKTTI010000016.1"/>
</dbReference>
<dbReference type="AlphaFoldDB" id="A0AAW5E0S4"/>
<keyword evidence="3" id="KW-1185">Reference proteome</keyword>
<evidence type="ECO:0000313" key="2">
    <source>
        <dbReference type="EMBL" id="MCH1625918.1"/>
    </source>
</evidence>
<organism evidence="2 3">
    <name type="scientific">Fredinandcohnia quinoae</name>
    <dbReference type="NCBI Taxonomy" id="2918902"/>
    <lineage>
        <taxon>Bacteria</taxon>
        <taxon>Bacillati</taxon>
        <taxon>Bacillota</taxon>
        <taxon>Bacilli</taxon>
        <taxon>Bacillales</taxon>
        <taxon>Bacillaceae</taxon>
        <taxon>Fredinandcohnia</taxon>
    </lineage>
</organism>
<keyword evidence="1" id="KW-0472">Membrane</keyword>
<name>A0AAW5E0S4_9BACI</name>
<evidence type="ECO:0000256" key="1">
    <source>
        <dbReference type="SAM" id="Phobius"/>
    </source>
</evidence>
<gene>
    <name evidence="2" type="ORF">MJG50_11310</name>
</gene>
<keyword evidence="1" id="KW-1133">Transmembrane helix</keyword>
<dbReference type="Pfam" id="PF14286">
    <property type="entry name" value="DHHW"/>
    <property type="match status" value="1"/>
</dbReference>